<dbReference type="InterPro" id="IPR002213">
    <property type="entry name" value="UDP_glucos_trans"/>
</dbReference>
<name>A0A2A2LYX6_9BILA</name>
<feature type="transmembrane region" description="Helical" evidence="7">
    <location>
        <begin position="108"/>
        <end position="135"/>
    </location>
</feature>
<keyword evidence="3" id="KW-0328">Glycosyltransferase</keyword>
<keyword evidence="5" id="KW-0732">Signal</keyword>
<dbReference type="Gene3D" id="1.20.1070.10">
    <property type="entry name" value="Rhodopsin 7-helix transmembrane proteins"/>
    <property type="match status" value="1"/>
</dbReference>
<feature type="transmembrane region" description="Helical" evidence="7">
    <location>
        <begin position="41"/>
        <end position="68"/>
    </location>
</feature>
<feature type="transmembrane region" description="Helical" evidence="7">
    <location>
        <begin position="235"/>
        <end position="255"/>
    </location>
</feature>
<evidence type="ECO:0000256" key="1">
    <source>
        <dbReference type="ARBA" id="ARBA00009995"/>
    </source>
</evidence>
<dbReference type="STRING" id="2018661.A0A2A2LYX6"/>
<keyword evidence="7" id="KW-0812">Transmembrane</keyword>
<dbReference type="EMBL" id="LIAE01006320">
    <property type="protein sequence ID" value="PAV91389.1"/>
    <property type="molecule type" value="Genomic_DNA"/>
</dbReference>
<keyword evidence="7" id="KW-1133">Transmembrane helix</keyword>
<dbReference type="EC" id="2.4.1.17" evidence="2"/>
<comment type="caution">
    <text evidence="8">The sequence shown here is derived from an EMBL/GenBank/DDBJ whole genome shotgun (WGS) entry which is preliminary data.</text>
</comment>
<dbReference type="PANTHER" id="PTHR48043">
    <property type="entry name" value="EG:EG0003.4 PROTEIN-RELATED"/>
    <property type="match status" value="1"/>
</dbReference>
<evidence type="ECO:0000256" key="2">
    <source>
        <dbReference type="ARBA" id="ARBA00012544"/>
    </source>
</evidence>
<evidence type="ECO:0000256" key="6">
    <source>
        <dbReference type="ARBA" id="ARBA00047475"/>
    </source>
</evidence>
<gene>
    <name evidence="8" type="ORF">WR25_04454</name>
</gene>
<organism evidence="8 9">
    <name type="scientific">Diploscapter pachys</name>
    <dbReference type="NCBI Taxonomy" id="2018661"/>
    <lineage>
        <taxon>Eukaryota</taxon>
        <taxon>Metazoa</taxon>
        <taxon>Ecdysozoa</taxon>
        <taxon>Nematoda</taxon>
        <taxon>Chromadorea</taxon>
        <taxon>Rhabditida</taxon>
        <taxon>Rhabditina</taxon>
        <taxon>Rhabditomorpha</taxon>
        <taxon>Rhabditoidea</taxon>
        <taxon>Rhabditidae</taxon>
        <taxon>Diploscapter</taxon>
    </lineage>
</organism>
<protein>
    <recommendedName>
        <fullName evidence="2">glucuronosyltransferase</fullName>
        <ecNumber evidence="2">2.4.1.17</ecNumber>
    </recommendedName>
</protein>
<dbReference type="CDD" id="cd03784">
    <property type="entry name" value="GT1_Gtf-like"/>
    <property type="match status" value="1"/>
</dbReference>
<dbReference type="AlphaFoldDB" id="A0A2A2LYX6"/>
<keyword evidence="9" id="KW-1185">Reference proteome</keyword>
<dbReference type="InterPro" id="IPR050271">
    <property type="entry name" value="UDP-glycosyltransferase"/>
</dbReference>
<sequence>MTNMETGISQLQRECADKLNSEEYLETAERRRVLNEATATILYAIPILSCVSLTICLILLIFIIHAIVKRSVPSRKYSVVLSRIAADLFSSVLICTTSLLASLNSSSYALLVLFLYLITFAFVHTTLSHLLILVLRQLSVSRPFRFSAMFTIKKIVFSICFICPLAAVLINRSPSICPYSSCQRPLLIFSIFVISLLLAILLGSFVAVYIKLRRFAYQERMHNEPELTKKKASRLLLYGSHLLLHILISILLLVGDGFILQNANLYNQIQTMVSMNCDVVEFIDVATRLQTMAGAAIFLFLLRIIFDCAILLVCEYSSIFPWANQGIELETLRDNQILLFVPSLSYSHVTFNLNIADQLVMSGHNVTMFLSKMDNHLNYSLPLSRNIRLIEYRPESVNWNGDLSPVLWENPGPYEDSSPTNPLILSKFARVSRIFRDACKSLVEDGDLIEKLRREKFDLAMTEQYDNCAFGIFKLANIDRSLWLSATGIYRMQPEVLGVNYPLSYVSELFAPLSDEMTLLERIHNLLVAAATGIMYAFTRRRESKIFHNKEHKINLLTLSRTTSGVIVNSNPLFDLPAPTSHQFSFVGGFSTVKSEEQLSPYWQSIVDNSIDGFFLVTFGAIAKTFEMPIKTQQKFMNAFARFPNITFIVKYEQRPNILLRLPHNVVLTEWIPQKQLMGNSKYLAILTHGGWSSVLETILHRKPMVLMPLFADHMKNSQIVASKKVGIVLDKMQLTVSRISLAVRTIVVDKRRVKI</sequence>
<feature type="transmembrane region" description="Helical" evidence="7">
    <location>
        <begin position="155"/>
        <end position="174"/>
    </location>
</feature>
<keyword evidence="7" id="KW-0472">Membrane</keyword>
<evidence type="ECO:0000256" key="7">
    <source>
        <dbReference type="SAM" id="Phobius"/>
    </source>
</evidence>
<comment type="similarity">
    <text evidence="1">Belongs to the UDP-glycosyltransferase family.</text>
</comment>
<dbReference type="SUPFAM" id="SSF53756">
    <property type="entry name" value="UDP-Glycosyltransferase/glycogen phosphorylase"/>
    <property type="match status" value="1"/>
</dbReference>
<feature type="transmembrane region" description="Helical" evidence="7">
    <location>
        <begin position="80"/>
        <end position="102"/>
    </location>
</feature>
<dbReference type="Proteomes" id="UP000218231">
    <property type="component" value="Unassembled WGS sequence"/>
</dbReference>
<evidence type="ECO:0000256" key="5">
    <source>
        <dbReference type="ARBA" id="ARBA00022729"/>
    </source>
</evidence>
<dbReference type="OrthoDB" id="5835829at2759"/>
<evidence type="ECO:0000256" key="3">
    <source>
        <dbReference type="ARBA" id="ARBA00022676"/>
    </source>
</evidence>
<keyword evidence="4" id="KW-0808">Transferase</keyword>
<proteinExistence type="inferred from homology"/>
<dbReference type="GO" id="GO:0015020">
    <property type="term" value="F:glucuronosyltransferase activity"/>
    <property type="evidence" value="ECO:0007669"/>
    <property type="project" value="UniProtKB-EC"/>
</dbReference>
<feature type="transmembrane region" description="Helical" evidence="7">
    <location>
        <begin position="186"/>
        <end position="210"/>
    </location>
</feature>
<evidence type="ECO:0000313" key="9">
    <source>
        <dbReference type="Proteomes" id="UP000218231"/>
    </source>
</evidence>
<dbReference type="Gene3D" id="3.40.50.2000">
    <property type="entry name" value="Glycogen Phosphorylase B"/>
    <property type="match status" value="1"/>
</dbReference>
<dbReference type="Pfam" id="PF00201">
    <property type="entry name" value="UDPGT"/>
    <property type="match status" value="1"/>
</dbReference>
<evidence type="ECO:0000256" key="4">
    <source>
        <dbReference type="ARBA" id="ARBA00022679"/>
    </source>
</evidence>
<accession>A0A2A2LYX6</accession>
<reference evidence="8 9" key="1">
    <citation type="journal article" date="2017" name="Curr. Biol.">
        <title>Genome architecture and evolution of a unichromosomal asexual nematode.</title>
        <authorList>
            <person name="Fradin H."/>
            <person name="Zegar C."/>
            <person name="Gutwein M."/>
            <person name="Lucas J."/>
            <person name="Kovtun M."/>
            <person name="Corcoran D."/>
            <person name="Baugh L.R."/>
            <person name="Kiontke K."/>
            <person name="Gunsalus K."/>
            <person name="Fitch D.H."/>
            <person name="Piano F."/>
        </authorList>
    </citation>
    <scope>NUCLEOTIDE SEQUENCE [LARGE SCALE GENOMIC DNA]</scope>
    <source>
        <strain evidence="8">PF1309</strain>
    </source>
</reference>
<dbReference type="PANTHER" id="PTHR48043:SF22">
    <property type="entry name" value="GLUCURONOSYLTRANSFERASE"/>
    <property type="match status" value="1"/>
</dbReference>
<evidence type="ECO:0000313" key="8">
    <source>
        <dbReference type="EMBL" id="PAV91389.1"/>
    </source>
</evidence>
<comment type="catalytic activity">
    <reaction evidence="6">
        <text>glucuronate acceptor + UDP-alpha-D-glucuronate = acceptor beta-D-glucuronoside + UDP + H(+)</text>
        <dbReference type="Rhea" id="RHEA:21032"/>
        <dbReference type="ChEBI" id="CHEBI:15378"/>
        <dbReference type="ChEBI" id="CHEBI:58052"/>
        <dbReference type="ChEBI" id="CHEBI:58223"/>
        <dbReference type="ChEBI" id="CHEBI:132367"/>
        <dbReference type="ChEBI" id="CHEBI:132368"/>
        <dbReference type="EC" id="2.4.1.17"/>
    </reaction>
</comment>